<dbReference type="Proteomes" id="UP001212189">
    <property type="component" value="Chromosome"/>
</dbReference>
<accession>A0AAF0AJY0</accession>
<organism evidence="1 2">
    <name type="scientific">Denitrificimonas caeni</name>
    <dbReference type="NCBI Taxonomy" id="521720"/>
    <lineage>
        <taxon>Bacteria</taxon>
        <taxon>Pseudomonadati</taxon>
        <taxon>Pseudomonadota</taxon>
        <taxon>Gammaproteobacteria</taxon>
        <taxon>Pseudomonadales</taxon>
        <taxon>Pseudomonadaceae</taxon>
        <taxon>Denitrificimonas</taxon>
    </lineage>
</organism>
<proteinExistence type="predicted"/>
<dbReference type="KEGG" id="dce:O6P33_07800"/>
<name>A0AAF0AJY0_9GAMM</name>
<dbReference type="AlphaFoldDB" id="A0AAF0AJY0"/>
<protein>
    <submittedName>
        <fullName evidence="1">Uncharacterized protein</fullName>
    </submittedName>
</protein>
<gene>
    <name evidence="1" type="ORF">O6P33_07800</name>
</gene>
<evidence type="ECO:0000313" key="1">
    <source>
        <dbReference type="EMBL" id="WBE24282.1"/>
    </source>
</evidence>
<sequence length="75" mass="7851">MKKWSLAIVIAGVGGLALAFSLAQALPSLRTTTSVIEVDINDPELNVVNILPAPLTALPVIALLRVSLMPVVCQC</sequence>
<keyword evidence="2" id="KW-1185">Reference proteome</keyword>
<evidence type="ECO:0000313" key="2">
    <source>
        <dbReference type="Proteomes" id="UP001212189"/>
    </source>
</evidence>
<reference evidence="1 2" key="1">
    <citation type="submission" date="2022-12" db="EMBL/GenBank/DDBJ databases">
        <title>Coexistence and Characterization of a Novel Tigecycline Resistance gene tet(X) variant and blaNDM-1 in a Pseudomonas caeni Isolate of Chicken Origin.</title>
        <authorList>
            <person name="Lu X."/>
            <person name="Zhang L."/>
            <person name="Li R."/>
            <person name="Wang Z."/>
        </authorList>
    </citation>
    <scope>NUCLEOTIDE SEQUENCE [LARGE SCALE GENOMIC DNA]</scope>
    <source>
        <strain evidence="1 2">CE14</strain>
    </source>
</reference>
<dbReference type="EMBL" id="CP114976">
    <property type="protein sequence ID" value="WBE24282.1"/>
    <property type="molecule type" value="Genomic_DNA"/>
</dbReference>
<dbReference type="RefSeq" id="WP_269817224.1">
    <property type="nucleotide sequence ID" value="NZ_CP114976.1"/>
</dbReference>